<comment type="caution">
    <text evidence="5">The sequence shown here is derived from an EMBL/GenBank/DDBJ whole genome shotgun (WGS) entry which is preliminary data.</text>
</comment>
<dbReference type="InterPro" id="IPR015810">
    <property type="entry name" value="Photo_RC_H_N"/>
</dbReference>
<dbReference type="InterPro" id="IPR027275">
    <property type="entry name" value="PRC-brl_dom"/>
</dbReference>
<dbReference type="InterPro" id="IPR005652">
    <property type="entry name" value="Photo_RC_H"/>
</dbReference>
<feature type="transmembrane region" description="Helical" evidence="2">
    <location>
        <begin position="12"/>
        <end position="29"/>
    </location>
</feature>
<dbReference type="Proteomes" id="UP001157914">
    <property type="component" value="Unassembled WGS sequence"/>
</dbReference>
<dbReference type="SUPFAM" id="SSF50346">
    <property type="entry name" value="PRC-barrel domain"/>
    <property type="match status" value="1"/>
</dbReference>
<dbReference type="InterPro" id="IPR011033">
    <property type="entry name" value="PRC_barrel-like_sf"/>
</dbReference>
<gene>
    <name evidence="5" type="ORF">SAMN06265374_4133</name>
</gene>
<keyword evidence="2" id="KW-1133">Transmembrane helix</keyword>
<dbReference type="Pfam" id="PF05239">
    <property type="entry name" value="PRC"/>
    <property type="match status" value="1"/>
</dbReference>
<name>A0ABY1PKZ4_9HYPH</name>
<feature type="domain" description="PRC-barrel" evidence="4">
    <location>
        <begin position="145"/>
        <end position="215"/>
    </location>
</feature>
<dbReference type="EMBL" id="FXTT01000007">
    <property type="protein sequence ID" value="SMP36325.1"/>
    <property type="molecule type" value="Genomic_DNA"/>
</dbReference>
<feature type="domain" description="Photosynthetic reaction centre H subunit N-terminal" evidence="3">
    <location>
        <begin position="4"/>
        <end position="133"/>
    </location>
</feature>
<dbReference type="Gene3D" id="4.10.540.10">
    <property type="entry name" value="Photosynthetic reaction centre, H subunit, N-terminal domain"/>
    <property type="match status" value="1"/>
</dbReference>
<dbReference type="SUPFAM" id="SSF81490">
    <property type="entry name" value="Photosystem II reaction centre subunit H, transmembrane region"/>
    <property type="match status" value="1"/>
</dbReference>
<keyword evidence="6" id="KW-1185">Reference proteome</keyword>
<evidence type="ECO:0000256" key="1">
    <source>
        <dbReference type="SAM" id="MobiDB-lite"/>
    </source>
</evidence>
<evidence type="ECO:0000259" key="3">
    <source>
        <dbReference type="Pfam" id="PF03967"/>
    </source>
</evidence>
<keyword evidence="2" id="KW-0472">Membrane</keyword>
<sequence>MTEVVGSIDVAQVVLYVFWLFFAGLIFYIRQEDRREGYPLEDDVSGKFNKDPWLFVPPKKTFILPHGRGTVQVPDFKRDGRPVNAKRMSPAPGYPSEPEGNPLLSGVGPASWVQRQDIPDLTAHGGLRIVPLRADEEFGIAAGETEPRGLPVFGCDKKKAGTIQDVWVDRSEQLIRYYEVAMEDGKTVLLPNNFAVIKVGRAKKKYIFVEAIRSDQFADVPATAKLDAITRLEEDKITAYYGGGMLYAMRSRQEALV</sequence>
<evidence type="ECO:0000259" key="4">
    <source>
        <dbReference type="Pfam" id="PF05239"/>
    </source>
</evidence>
<organism evidence="5 6">
    <name type="scientific">Roseibium denhamense</name>
    <dbReference type="NCBI Taxonomy" id="76305"/>
    <lineage>
        <taxon>Bacteria</taxon>
        <taxon>Pseudomonadati</taxon>
        <taxon>Pseudomonadota</taxon>
        <taxon>Alphaproteobacteria</taxon>
        <taxon>Hyphomicrobiales</taxon>
        <taxon>Stappiaceae</taxon>
        <taxon>Roseibium</taxon>
    </lineage>
</organism>
<keyword evidence="2" id="KW-0812">Transmembrane</keyword>
<protein>
    <submittedName>
        <fullName evidence="5">Photosynthetic reaction center H subunit</fullName>
    </submittedName>
</protein>
<dbReference type="InterPro" id="IPR037097">
    <property type="entry name" value="Photo_RC_H_N_sf"/>
</dbReference>
<dbReference type="InterPro" id="IPR014747">
    <property type="entry name" value="Bac_photo_RC_H_C"/>
</dbReference>
<accession>A0ABY1PKZ4</accession>
<proteinExistence type="predicted"/>
<dbReference type="Pfam" id="PF03967">
    <property type="entry name" value="PRCH"/>
    <property type="match status" value="1"/>
</dbReference>
<dbReference type="RefSeq" id="WP_155192583.1">
    <property type="nucleotide sequence ID" value="NZ_BAAAEA010000005.1"/>
</dbReference>
<dbReference type="NCBIfam" id="TIGR01150">
    <property type="entry name" value="puhA"/>
    <property type="match status" value="1"/>
</dbReference>
<evidence type="ECO:0000313" key="6">
    <source>
        <dbReference type="Proteomes" id="UP001157914"/>
    </source>
</evidence>
<reference evidence="5 6" key="1">
    <citation type="submission" date="2017-05" db="EMBL/GenBank/DDBJ databases">
        <authorList>
            <person name="Varghese N."/>
            <person name="Submissions S."/>
        </authorList>
    </citation>
    <scope>NUCLEOTIDE SEQUENCE [LARGE SCALE GENOMIC DNA]</scope>
    <source>
        <strain evidence="5 6">DSM 15949</strain>
    </source>
</reference>
<evidence type="ECO:0000256" key="2">
    <source>
        <dbReference type="SAM" id="Phobius"/>
    </source>
</evidence>
<dbReference type="Gene3D" id="3.90.50.10">
    <property type="entry name" value="Photosynthetic Reaction Center, subunit H, domain 2"/>
    <property type="match status" value="1"/>
</dbReference>
<evidence type="ECO:0000313" key="5">
    <source>
        <dbReference type="EMBL" id="SMP36325.1"/>
    </source>
</evidence>
<feature type="region of interest" description="Disordered" evidence="1">
    <location>
        <begin position="74"/>
        <end position="100"/>
    </location>
</feature>